<organism evidence="2 3">
    <name type="scientific">Prunus yedoensis var. nudiflora</name>
    <dbReference type="NCBI Taxonomy" id="2094558"/>
    <lineage>
        <taxon>Eukaryota</taxon>
        <taxon>Viridiplantae</taxon>
        <taxon>Streptophyta</taxon>
        <taxon>Embryophyta</taxon>
        <taxon>Tracheophyta</taxon>
        <taxon>Spermatophyta</taxon>
        <taxon>Magnoliopsida</taxon>
        <taxon>eudicotyledons</taxon>
        <taxon>Gunneridae</taxon>
        <taxon>Pentapetalae</taxon>
        <taxon>rosids</taxon>
        <taxon>fabids</taxon>
        <taxon>Rosales</taxon>
        <taxon>Rosaceae</taxon>
        <taxon>Amygdaloideae</taxon>
        <taxon>Amygdaleae</taxon>
        <taxon>Prunus</taxon>
    </lineage>
</organism>
<dbReference type="Proteomes" id="UP000250321">
    <property type="component" value="Unassembled WGS sequence"/>
</dbReference>
<feature type="compositionally biased region" description="Basic residues" evidence="1">
    <location>
        <begin position="45"/>
        <end position="56"/>
    </location>
</feature>
<dbReference type="EMBL" id="PJQY01000453">
    <property type="protein sequence ID" value="PQQ10879.1"/>
    <property type="molecule type" value="Genomic_DNA"/>
</dbReference>
<dbReference type="PANTHER" id="PTHR32010:SF18">
    <property type="entry name" value="DUF789 FAMILY PROTEIN"/>
    <property type="match status" value="1"/>
</dbReference>
<sequence length="246" mass="26938">MHCAVLRTNSDIQKNSDTRRYSLSKKEQKSFRTSFVIRALLAKTSSRKKSRKKGKQSTKASNEPEVLSKEYANGSSASEPCGNNDGDGQVSSSTAPEISLPDSGPKNSEISLPVMRLVSCYSDMYTKGYSDMHDSFVLDSISIGSNSGDSTNAGPDEKHAEKEIFKIDISKPPGLSSGKGRCSCQRFLNDVVGNYDHTEEARHGIQCCRSNDMQLVVPNKRSKQNKVAPRTANVSKFGSNVNLHIH</sequence>
<accession>A0A314YWU7</accession>
<proteinExistence type="predicted"/>
<dbReference type="AlphaFoldDB" id="A0A314YWU7"/>
<protein>
    <submittedName>
        <fullName evidence="2">Uncharacterized protein</fullName>
    </submittedName>
</protein>
<feature type="region of interest" description="Disordered" evidence="1">
    <location>
        <begin position="42"/>
        <end position="108"/>
    </location>
</feature>
<evidence type="ECO:0000313" key="3">
    <source>
        <dbReference type="Proteomes" id="UP000250321"/>
    </source>
</evidence>
<comment type="caution">
    <text evidence="2">The sequence shown here is derived from an EMBL/GenBank/DDBJ whole genome shotgun (WGS) entry which is preliminary data.</text>
</comment>
<dbReference type="PANTHER" id="PTHR32010">
    <property type="entry name" value="PHOTOSYSTEM II STABILITY/ASSEMBLY FACTOR HCF136, CHLOROPLASTIC"/>
    <property type="match status" value="1"/>
</dbReference>
<reference evidence="2 3" key="1">
    <citation type="submission" date="2018-02" db="EMBL/GenBank/DDBJ databases">
        <title>Draft genome of wild Prunus yedoensis var. nudiflora.</title>
        <authorList>
            <person name="Baek S."/>
            <person name="Kim J.-H."/>
            <person name="Choi K."/>
            <person name="Kim G.-B."/>
            <person name="Cho A."/>
            <person name="Jang H."/>
            <person name="Shin C.-H."/>
            <person name="Yu H.-J."/>
            <person name="Mun J.-H."/>
        </authorList>
    </citation>
    <scope>NUCLEOTIDE SEQUENCE [LARGE SCALE GENOMIC DNA]</scope>
    <source>
        <strain evidence="3">cv. Jeju island</strain>
        <tissue evidence="2">Leaf</tissue>
    </source>
</reference>
<evidence type="ECO:0000313" key="2">
    <source>
        <dbReference type="EMBL" id="PQQ10879.1"/>
    </source>
</evidence>
<keyword evidence="3" id="KW-1185">Reference proteome</keyword>
<evidence type="ECO:0000256" key="1">
    <source>
        <dbReference type="SAM" id="MobiDB-lite"/>
    </source>
</evidence>
<gene>
    <name evidence="2" type="ORF">Pyn_23810</name>
</gene>
<name>A0A314YWU7_PRUYE</name>